<name>A0A0R3TA04_RODNA</name>
<feature type="compositionally biased region" description="Polar residues" evidence="1">
    <location>
        <begin position="73"/>
        <end position="100"/>
    </location>
</feature>
<evidence type="ECO:0000313" key="3">
    <source>
        <dbReference type="Proteomes" id="UP000278807"/>
    </source>
</evidence>
<protein>
    <submittedName>
        <fullName evidence="4">Death-associated protein</fullName>
    </submittedName>
</protein>
<accession>A0A0R3TA04</accession>
<dbReference type="AlphaFoldDB" id="A0A0R3TA04"/>
<sequence length="100" mass="11384">MGVEGPGNDLGITPATKVGNMRVAQKHRDSGEKPLSREELMEQAREYNSEIVAQPKHDFETPEDLQIHDRTIYHSQQKPQPKVTKPTTQVQPRICQPRNN</sequence>
<organism evidence="4">
    <name type="scientific">Rodentolepis nana</name>
    <name type="common">Dwarf tapeworm</name>
    <name type="synonym">Hymenolepis nana</name>
    <dbReference type="NCBI Taxonomy" id="102285"/>
    <lineage>
        <taxon>Eukaryota</taxon>
        <taxon>Metazoa</taxon>
        <taxon>Spiralia</taxon>
        <taxon>Lophotrochozoa</taxon>
        <taxon>Platyhelminthes</taxon>
        <taxon>Cestoda</taxon>
        <taxon>Eucestoda</taxon>
        <taxon>Cyclophyllidea</taxon>
        <taxon>Hymenolepididae</taxon>
        <taxon>Rodentolepis</taxon>
    </lineage>
</organism>
<reference evidence="4" key="1">
    <citation type="submission" date="2017-02" db="UniProtKB">
        <authorList>
            <consortium name="WormBaseParasite"/>
        </authorList>
    </citation>
    <scope>IDENTIFICATION</scope>
</reference>
<reference evidence="2 3" key="2">
    <citation type="submission" date="2018-11" db="EMBL/GenBank/DDBJ databases">
        <authorList>
            <consortium name="Pathogen Informatics"/>
        </authorList>
    </citation>
    <scope>NUCLEOTIDE SEQUENCE [LARGE SCALE GENOMIC DNA]</scope>
</reference>
<dbReference type="OrthoDB" id="5973225at2759"/>
<evidence type="ECO:0000313" key="2">
    <source>
        <dbReference type="EMBL" id="VDN99750.1"/>
    </source>
</evidence>
<gene>
    <name evidence="2" type="ORF">HNAJ_LOCUS3891</name>
</gene>
<evidence type="ECO:0000256" key="1">
    <source>
        <dbReference type="SAM" id="MobiDB-lite"/>
    </source>
</evidence>
<feature type="compositionally biased region" description="Basic and acidic residues" evidence="1">
    <location>
        <begin position="55"/>
        <end position="72"/>
    </location>
</feature>
<feature type="region of interest" description="Disordered" evidence="1">
    <location>
        <begin position="1"/>
        <end position="39"/>
    </location>
</feature>
<proteinExistence type="predicted"/>
<dbReference type="STRING" id="102285.A0A0R3TA04"/>
<evidence type="ECO:0000313" key="4">
    <source>
        <dbReference type="WBParaSite" id="HNAJ_0000389301-mRNA-1"/>
    </source>
</evidence>
<keyword evidence="3" id="KW-1185">Reference proteome</keyword>
<feature type="region of interest" description="Disordered" evidence="1">
    <location>
        <begin position="51"/>
        <end position="100"/>
    </location>
</feature>
<feature type="compositionally biased region" description="Basic and acidic residues" evidence="1">
    <location>
        <begin position="26"/>
        <end position="39"/>
    </location>
</feature>
<dbReference type="EMBL" id="UZAE01002447">
    <property type="protein sequence ID" value="VDN99750.1"/>
    <property type="molecule type" value="Genomic_DNA"/>
</dbReference>
<dbReference type="WBParaSite" id="HNAJ_0000389301-mRNA-1">
    <property type="protein sequence ID" value="HNAJ_0000389301-mRNA-1"/>
    <property type="gene ID" value="HNAJ_0000389301"/>
</dbReference>
<dbReference type="Proteomes" id="UP000278807">
    <property type="component" value="Unassembled WGS sequence"/>
</dbReference>